<protein>
    <submittedName>
        <fullName evidence="1">Uncharacterized protein</fullName>
    </submittedName>
</protein>
<proteinExistence type="predicted"/>
<dbReference type="AlphaFoldDB" id="A0A8X6JD22"/>
<evidence type="ECO:0000313" key="1">
    <source>
        <dbReference type="EMBL" id="GFR02151.1"/>
    </source>
</evidence>
<gene>
    <name evidence="1" type="ORF">TNCT_299411</name>
</gene>
<comment type="caution">
    <text evidence="1">The sequence shown here is derived from an EMBL/GenBank/DDBJ whole genome shotgun (WGS) entry which is preliminary data.</text>
</comment>
<dbReference type="EMBL" id="BMAO01025372">
    <property type="protein sequence ID" value="GFR02151.1"/>
    <property type="molecule type" value="Genomic_DNA"/>
</dbReference>
<evidence type="ECO:0000313" key="2">
    <source>
        <dbReference type="Proteomes" id="UP000887116"/>
    </source>
</evidence>
<keyword evidence="2" id="KW-1185">Reference proteome</keyword>
<reference evidence="1" key="1">
    <citation type="submission" date="2020-07" db="EMBL/GenBank/DDBJ databases">
        <title>Multicomponent nature underlies the extraordinary mechanical properties of spider dragline silk.</title>
        <authorList>
            <person name="Kono N."/>
            <person name="Nakamura H."/>
            <person name="Mori M."/>
            <person name="Yoshida Y."/>
            <person name="Ohtoshi R."/>
            <person name="Malay A.D."/>
            <person name="Moran D.A.P."/>
            <person name="Tomita M."/>
            <person name="Numata K."/>
            <person name="Arakawa K."/>
        </authorList>
    </citation>
    <scope>NUCLEOTIDE SEQUENCE</scope>
</reference>
<organism evidence="1 2">
    <name type="scientific">Trichonephila clavata</name>
    <name type="common">Joro spider</name>
    <name type="synonym">Nephila clavata</name>
    <dbReference type="NCBI Taxonomy" id="2740835"/>
    <lineage>
        <taxon>Eukaryota</taxon>
        <taxon>Metazoa</taxon>
        <taxon>Ecdysozoa</taxon>
        <taxon>Arthropoda</taxon>
        <taxon>Chelicerata</taxon>
        <taxon>Arachnida</taxon>
        <taxon>Araneae</taxon>
        <taxon>Araneomorphae</taxon>
        <taxon>Entelegynae</taxon>
        <taxon>Araneoidea</taxon>
        <taxon>Nephilidae</taxon>
        <taxon>Trichonephila</taxon>
    </lineage>
</organism>
<sequence length="95" mass="11216">MLSWPCFLLKLTTKCEEYMLGIRLTRFRTQLPHHFQIPNHPHQPGSQRDLRNILGKSPVECHALFKVPLQHTFGVFRDRMEKKKGRQVRQGHCPS</sequence>
<dbReference type="Proteomes" id="UP000887116">
    <property type="component" value="Unassembled WGS sequence"/>
</dbReference>
<name>A0A8X6JD22_TRICU</name>
<accession>A0A8X6JD22</accession>